<dbReference type="PANTHER" id="PTHR12203">
    <property type="entry name" value="KDEL LYS-ASP-GLU-LEU CONTAINING - RELATED"/>
    <property type="match status" value="1"/>
</dbReference>
<dbReference type="OrthoDB" id="541052at2759"/>
<keyword evidence="2" id="KW-0472">Membrane</keyword>
<feature type="compositionally biased region" description="Basic and acidic residues" evidence="1">
    <location>
        <begin position="115"/>
        <end position="143"/>
    </location>
</feature>
<name>A0A4Q4TR59_9PEZI</name>
<evidence type="ECO:0000313" key="5">
    <source>
        <dbReference type="Proteomes" id="UP000293360"/>
    </source>
</evidence>
<dbReference type="AlphaFoldDB" id="A0A4Q4TR59"/>
<dbReference type="Pfam" id="PF05686">
    <property type="entry name" value="Glyco_transf_90"/>
    <property type="match status" value="1"/>
</dbReference>
<dbReference type="SMART" id="SM00672">
    <property type="entry name" value="CAP10"/>
    <property type="match status" value="1"/>
</dbReference>
<evidence type="ECO:0000256" key="1">
    <source>
        <dbReference type="SAM" id="MobiDB-lite"/>
    </source>
</evidence>
<organism evidence="4 5">
    <name type="scientific">Monosporascus ibericus</name>
    <dbReference type="NCBI Taxonomy" id="155417"/>
    <lineage>
        <taxon>Eukaryota</taxon>
        <taxon>Fungi</taxon>
        <taxon>Dikarya</taxon>
        <taxon>Ascomycota</taxon>
        <taxon>Pezizomycotina</taxon>
        <taxon>Sordariomycetes</taxon>
        <taxon>Xylariomycetidae</taxon>
        <taxon>Xylariales</taxon>
        <taxon>Xylariales incertae sedis</taxon>
        <taxon>Monosporascus</taxon>
    </lineage>
</organism>
<keyword evidence="2" id="KW-1133">Transmembrane helix</keyword>
<dbReference type="InterPro" id="IPR051091">
    <property type="entry name" value="O-Glucosyltr/Glycosyltrsf_90"/>
</dbReference>
<feature type="compositionally biased region" description="Basic and acidic residues" evidence="1">
    <location>
        <begin position="67"/>
        <end position="96"/>
    </location>
</feature>
<evidence type="ECO:0000313" key="4">
    <source>
        <dbReference type="EMBL" id="RYP07943.1"/>
    </source>
</evidence>
<evidence type="ECO:0000259" key="3">
    <source>
        <dbReference type="SMART" id="SM00672"/>
    </source>
</evidence>
<evidence type="ECO:0000256" key="2">
    <source>
        <dbReference type="SAM" id="Phobius"/>
    </source>
</evidence>
<dbReference type="Proteomes" id="UP000293360">
    <property type="component" value="Unassembled WGS sequence"/>
</dbReference>
<feature type="transmembrane region" description="Helical" evidence="2">
    <location>
        <begin position="14"/>
        <end position="32"/>
    </location>
</feature>
<dbReference type="EMBL" id="QJNU01000078">
    <property type="protein sequence ID" value="RYP07943.1"/>
    <property type="molecule type" value="Genomic_DNA"/>
</dbReference>
<reference evidence="4 5" key="1">
    <citation type="submission" date="2018-06" db="EMBL/GenBank/DDBJ databases">
        <title>Complete Genomes of Monosporascus.</title>
        <authorList>
            <person name="Robinson A.J."/>
            <person name="Natvig D.O."/>
        </authorList>
    </citation>
    <scope>NUCLEOTIDE SEQUENCE [LARGE SCALE GENOMIC DNA]</scope>
    <source>
        <strain evidence="4 5">CBS 110550</strain>
    </source>
</reference>
<keyword evidence="5" id="KW-1185">Reference proteome</keyword>
<comment type="caution">
    <text evidence="4">The sequence shown here is derived from an EMBL/GenBank/DDBJ whole genome shotgun (WGS) entry which is preliminary data.</text>
</comment>
<gene>
    <name evidence="4" type="ORF">DL764_002214</name>
</gene>
<keyword evidence="2" id="KW-0812">Transmembrane</keyword>
<dbReference type="PANTHER" id="PTHR12203:SF22">
    <property type="entry name" value="CAPSULE ASSOCIATED PROTEIN"/>
    <property type="match status" value="1"/>
</dbReference>
<feature type="region of interest" description="Disordered" evidence="1">
    <location>
        <begin position="43"/>
        <end position="158"/>
    </location>
</feature>
<feature type="domain" description="Glycosyl transferase CAP10" evidence="3">
    <location>
        <begin position="412"/>
        <end position="706"/>
    </location>
</feature>
<dbReference type="InterPro" id="IPR006598">
    <property type="entry name" value="CAP10"/>
</dbReference>
<accession>A0A4Q4TR59</accession>
<proteinExistence type="predicted"/>
<protein>
    <recommendedName>
        <fullName evidence="3">Glycosyl transferase CAP10 domain-containing protein</fullName>
    </recommendedName>
</protein>
<sequence>MRSPACPPRRPSHLVRYIVPAFTLLCLFYYLSGTSRGDFPIQYDSTIGDKGPAPSNHDPLNQQGPLSDHKEHPVKEGRVGEKKPEDHVKGAVERPAESSPGSGEKSDKTATGSSDGKDPEHHDDDLDKKPVEVLPGSDDKSKWDSNPGHAPPPANRRHPIDALINTADETFKAVLAKESKTLAEAADAYRKRRGRHPPPGFDKWYQFAVDNDAVMVEDFFDQIYHDLNPFWGIDPTRILKEACDYEMTINIRNHTAYAKSDWFWTQIWLNLTSTIEHLLPDMDIALNAMDEPRMVVPWETIDEYMQKEKETRKLIPAKDVIDDFQELRPAEEIRKDSLPVTRPKNWEDTSPYWDIARRGCPPGSPARKADLLETVDTNPKFEPSWATPHQYDGYVSNYTLSTEFCHQPDLQGLEGIFINPLSTSATKILFPMFGGSKLATNNEILLPAPMYWNEEERFTGGKDHGAPWDFKEDMVIWRGVATGGRNRETNWRGFQRHRFVSMANGTKLTRAEEQIERPINFQLPSTSYGIAAQRDGRLGKWVSQWANVGFTDLMCREDYEPKPKDGHCPYTDGQFEVIPGESMAVQFGYKYLPDIDGNSFSGRYLGFLRSTSLPIKSTLWREWHDSRLVAWKHFVPMDNRFGDFYGIMEYFLGYEDSVPAHDEVAEKIATDGKAWAEKVLRKEDMQIYVLRLLLEYARISDDRREKLGWVDDLLR</sequence>